<dbReference type="OMA" id="FDRRDLW"/>
<feature type="non-terminal residue" evidence="13">
    <location>
        <position position="342"/>
    </location>
</feature>
<evidence type="ECO:0000256" key="6">
    <source>
        <dbReference type="ARBA" id="ARBA00022824"/>
    </source>
</evidence>
<evidence type="ECO:0000256" key="12">
    <source>
        <dbReference type="RuleBase" id="RU363018"/>
    </source>
</evidence>
<evidence type="ECO:0000256" key="9">
    <source>
        <dbReference type="ARBA" id="ARBA00047353"/>
    </source>
</evidence>
<dbReference type="FunFam" id="3.40.1180.10:FF:000002">
    <property type="entry name" value="Alkyl transferase"/>
    <property type="match status" value="1"/>
</dbReference>
<evidence type="ECO:0000256" key="2">
    <source>
        <dbReference type="ARBA" id="ARBA00004406"/>
    </source>
</evidence>
<dbReference type="InterPro" id="IPR018520">
    <property type="entry name" value="UPP_synth-like_CS"/>
</dbReference>
<evidence type="ECO:0000256" key="7">
    <source>
        <dbReference type="ARBA" id="ARBA00022842"/>
    </source>
</evidence>
<dbReference type="InterPro" id="IPR036424">
    <property type="entry name" value="UPP_synth-like_sf"/>
</dbReference>
<keyword evidence="8" id="KW-0472">Membrane</keyword>
<dbReference type="Gene3D" id="3.40.1180.10">
    <property type="entry name" value="Decaprenyl diphosphate synthase-like"/>
    <property type="match status" value="1"/>
</dbReference>
<evidence type="ECO:0000256" key="1">
    <source>
        <dbReference type="ARBA" id="ARBA00001946"/>
    </source>
</evidence>
<reference evidence="13 14" key="1">
    <citation type="submission" date="2013-11" db="EMBL/GenBank/DDBJ databases">
        <title>Genome sequencing of Stegodyphus mimosarum.</title>
        <authorList>
            <person name="Bechsgaard J."/>
        </authorList>
    </citation>
    <scope>NUCLEOTIDE SEQUENCE [LARGE SCALE GENOMIC DNA]</scope>
</reference>
<dbReference type="CDD" id="cd00475">
    <property type="entry name" value="Cis_IPPS"/>
    <property type="match status" value="1"/>
</dbReference>
<dbReference type="Proteomes" id="UP000054359">
    <property type="component" value="Unassembled WGS sequence"/>
</dbReference>
<dbReference type="SUPFAM" id="SSF64005">
    <property type="entry name" value="Undecaprenyl diphosphate synthase"/>
    <property type="match status" value="1"/>
</dbReference>
<evidence type="ECO:0000256" key="8">
    <source>
        <dbReference type="ARBA" id="ARBA00023136"/>
    </source>
</evidence>
<name>A0A087TWC0_STEMI</name>
<dbReference type="AlphaFoldDB" id="A0A087TWC0"/>
<keyword evidence="5 12" id="KW-0808">Transferase</keyword>
<dbReference type="EMBL" id="KK117059">
    <property type="protein sequence ID" value="KFM69409.1"/>
    <property type="molecule type" value="Genomic_DNA"/>
</dbReference>
<comment type="subunit">
    <text evidence="11">Forms an active dehydrodolichyl diphosphate synthase complex with NUS1.</text>
</comment>
<sequence length="342" mass="40134">MSWIRESKRSWLEKFCINVLKTGPIPRHVAFIMDGNRRYATKNGMEKLKGHALGFQKLSETLEWCLDLGITEVTIYTFSIENFKRPKEEVNCLMNLARDKFRELLQEKDKLDKYGVCIRIFGDITLLPVDLQMLVAEAVLYTYNNTETYLNVCLAYTSREEITSAAKEIATEVAKGNLLEGDINENILNHSLYSSKSTNPDIVIRTSGEVRLSDFLLWQSSYSVLSFYKVLWPEFRIWHLFLAVLYYQHNYLYLKKIKEKHDLKVKQNEELEEITFMLEQYKIMKDSIDDDLLDIPASEMHQLESEMATRRKNFFNHLDSEHYRKLVQIKEGNTVQNEPPVS</sequence>
<comment type="cofactor">
    <cofactor evidence="1">
        <name>Mg(2+)</name>
        <dbReference type="ChEBI" id="CHEBI:18420"/>
    </cofactor>
</comment>
<dbReference type="STRING" id="407821.A0A087TWC0"/>
<evidence type="ECO:0000313" key="14">
    <source>
        <dbReference type="Proteomes" id="UP000054359"/>
    </source>
</evidence>
<evidence type="ECO:0000256" key="4">
    <source>
        <dbReference type="ARBA" id="ARBA00005432"/>
    </source>
</evidence>
<dbReference type="GO" id="GO:0005789">
    <property type="term" value="C:endoplasmic reticulum membrane"/>
    <property type="evidence" value="ECO:0007669"/>
    <property type="project" value="UniProtKB-SubCell"/>
</dbReference>
<comment type="subcellular location">
    <subcellularLocation>
        <location evidence="2">Endoplasmic reticulum membrane</location>
        <topology evidence="2">Peripheral membrane protein</topology>
    </subcellularLocation>
</comment>
<dbReference type="PANTHER" id="PTHR10291:SF43">
    <property type="entry name" value="DEHYDRODOLICHYL DIPHOSPHATE SYNTHASE COMPLEX SUBUNIT DHDDS"/>
    <property type="match status" value="1"/>
</dbReference>
<dbReference type="HAMAP" id="MF_01139">
    <property type="entry name" value="ISPT"/>
    <property type="match status" value="1"/>
</dbReference>
<comment type="similarity">
    <text evidence="4 12">Belongs to the UPP synthase family.</text>
</comment>
<evidence type="ECO:0000256" key="3">
    <source>
        <dbReference type="ARBA" id="ARBA00004922"/>
    </source>
</evidence>
<accession>A0A087TWC0</accession>
<dbReference type="GO" id="GO:1904423">
    <property type="term" value="C:dehydrodolichyl diphosphate synthase complex"/>
    <property type="evidence" value="ECO:0007669"/>
    <property type="project" value="TreeGrafter"/>
</dbReference>
<comment type="function">
    <text evidence="10">With NUS1, forms the dehydrodolichyl diphosphate synthase (DDS) complex, an essential component of the dolichol monophosphate (Dol-P) biosynthetic machinery. Adds multiple copies of isopentenyl pyrophosphate (IPP) to farnesyl pyrophosphate (FPP) to produce dehydrodolichyl diphosphate (Dedol-PP), a precursor of dolichol which is utilized as a sugar carrier in protein glycosylation in the endoplasmic reticulum (ER).</text>
</comment>
<dbReference type="PROSITE" id="PS01066">
    <property type="entry name" value="UPP_SYNTHASE"/>
    <property type="match status" value="1"/>
</dbReference>
<gene>
    <name evidence="13" type="ORF">X975_04180</name>
</gene>
<dbReference type="Pfam" id="PF01255">
    <property type="entry name" value="Prenyltransf"/>
    <property type="match status" value="1"/>
</dbReference>
<proteinExistence type="inferred from homology"/>
<dbReference type="InterPro" id="IPR001441">
    <property type="entry name" value="UPP_synth-like"/>
</dbReference>
<dbReference type="EC" id="2.5.1.-" evidence="12"/>
<dbReference type="GO" id="GO:0016094">
    <property type="term" value="P:polyprenol biosynthetic process"/>
    <property type="evidence" value="ECO:0007669"/>
    <property type="project" value="TreeGrafter"/>
</dbReference>
<dbReference type="PANTHER" id="PTHR10291">
    <property type="entry name" value="DEHYDRODOLICHYL DIPHOSPHATE SYNTHASE FAMILY MEMBER"/>
    <property type="match status" value="1"/>
</dbReference>
<dbReference type="NCBIfam" id="TIGR00055">
    <property type="entry name" value="uppS"/>
    <property type="match status" value="1"/>
</dbReference>
<evidence type="ECO:0000256" key="11">
    <source>
        <dbReference type="ARBA" id="ARBA00064670"/>
    </source>
</evidence>
<comment type="catalytic activity">
    <reaction evidence="9">
        <text>n isopentenyl diphosphate + (2E,6E)-farnesyl diphosphate = a di-trans,poly-cis-polyprenyl diphosphate + n diphosphate</text>
        <dbReference type="Rhea" id="RHEA:53008"/>
        <dbReference type="Rhea" id="RHEA-COMP:19494"/>
        <dbReference type="ChEBI" id="CHEBI:33019"/>
        <dbReference type="ChEBI" id="CHEBI:128769"/>
        <dbReference type="ChEBI" id="CHEBI:136960"/>
        <dbReference type="ChEBI" id="CHEBI:175763"/>
        <dbReference type="EC" id="2.5.1.87"/>
    </reaction>
</comment>
<dbReference type="GO" id="GO:0045547">
    <property type="term" value="F:ditrans,polycis-polyprenyl diphosphate synthase [(2E,6E)-farnesyl diphosphate specific] activity"/>
    <property type="evidence" value="ECO:0007669"/>
    <property type="project" value="UniProtKB-EC"/>
</dbReference>
<evidence type="ECO:0000256" key="10">
    <source>
        <dbReference type="ARBA" id="ARBA00058504"/>
    </source>
</evidence>
<keyword evidence="7" id="KW-0460">Magnesium</keyword>
<comment type="pathway">
    <text evidence="3">Protein modification; protein glycosylation.</text>
</comment>
<organism evidence="13 14">
    <name type="scientific">Stegodyphus mimosarum</name>
    <name type="common">African social velvet spider</name>
    <dbReference type="NCBI Taxonomy" id="407821"/>
    <lineage>
        <taxon>Eukaryota</taxon>
        <taxon>Metazoa</taxon>
        <taxon>Ecdysozoa</taxon>
        <taxon>Arthropoda</taxon>
        <taxon>Chelicerata</taxon>
        <taxon>Arachnida</taxon>
        <taxon>Araneae</taxon>
        <taxon>Araneomorphae</taxon>
        <taxon>Entelegynae</taxon>
        <taxon>Eresoidea</taxon>
        <taxon>Eresidae</taxon>
        <taxon>Stegodyphus</taxon>
    </lineage>
</organism>
<keyword evidence="14" id="KW-1185">Reference proteome</keyword>
<evidence type="ECO:0000256" key="5">
    <source>
        <dbReference type="ARBA" id="ARBA00022679"/>
    </source>
</evidence>
<keyword evidence="6" id="KW-0256">Endoplasmic reticulum</keyword>
<evidence type="ECO:0000313" key="13">
    <source>
        <dbReference type="EMBL" id="KFM69409.1"/>
    </source>
</evidence>
<dbReference type="OrthoDB" id="4173905at2759"/>
<protein>
    <recommendedName>
        <fullName evidence="12">Alkyl transferase</fullName>
        <ecNumber evidence="12">2.5.1.-</ecNumber>
    </recommendedName>
</protein>